<keyword evidence="2" id="KW-1185">Reference proteome</keyword>
<dbReference type="InParanoid" id="K3WHC4"/>
<dbReference type="VEuPathDB" id="FungiDB:PYU1_G004356"/>
<organism evidence="1 2">
    <name type="scientific">Globisporangium ultimum (strain ATCC 200006 / CBS 805.95 / DAOM BR144)</name>
    <name type="common">Pythium ultimum</name>
    <dbReference type="NCBI Taxonomy" id="431595"/>
    <lineage>
        <taxon>Eukaryota</taxon>
        <taxon>Sar</taxon>
        <taxon>Stramenopiles</taxon>
        <taxon>Oomycota</taxon>
        <taxon>Peronosporomycetes</taxon>
        <taxon>Pythiales</taxon>
        <taxon>Pythiaceae</taxon>
        <taxon>Globisporangium</taxon>
    </lineage>
</organism>
<proteinExistence type="predicted"/>
<evidence type="ECO:0000313" key="2">
    <source>
        <dbReference type="Proteomes" id="UP000019132"/>
    </source>
</evidence>
<sequence length="171" mass="17353">YLHVSSASNGACNLEYVHCEEFCTAVPEFTDAKYSMKQSCTTASYADTAKTMFGSSSYIVMETHTGTSYAAYLADGSCVATSDGTTSSKVSITSSGAVNLQTFSGSSCAGTATQDSSIPASAAGMCYNGMLKYYTSASSSSTSAAGVSARDTVSLFGAATALVGAVATYVL</sequence>
<reference evidence="2" key="1">
    <citation type="journal article" date="2010" name="Genome Biol.">
        <title>Genome sequence of the necrotrophic plant pathogen Pythium ultimum reveals original pathogenicity mechanisms and effector repertoire.</title>
        <authorList>
            <person name="Levesque C.A."/>
            <person name="Brouwer H."/>
            <person name="Cano L."/>
            <person name="Hamilton J.P."/>
            <person name="Holt C."/>
            <person name="Huitema E."/>
            <person name="Raffaele S."/>
            <person name="Robideau G.P."/>
            <person name="Thines M."/>
            <person name="Win J."/>
            <person name="Zerillo M.M."/>
            <person name="Beakes G.W."/>
            <person name="Boore J.L."/>
            <person name="Busam D."/>
            <person name="Dumas B."/>
            <person name="Ferriera S."/>
            <person name="Fuerstenberg S.I."/>
            <person name="Gachon C.M."/>
            <person name="Gaulin E."/>
            <person name="Govers F."/>
            <person name="Grenville-Briggs L."/>
            <person name="Horner N."/>
            <person name="Hostetler J."/>
            <person name="Jiang R.H."/>
            <person name="Johnson J."/>
            <person name="Krajaejun T."/>
            <person name="Lin H."/>
            <person name="Meijer H.J."/>
            <person name="Moore B."/>
            <person name="Morris P."/>
            <person name="Phuntmart V."/>
            <person name="Puiu D."/>
            <person name="Shetty J."/>
            <person name="Stajich J.E."/>
            <person name="Tripathy S."/>
            <person name="Wawra S."/>
            <person name="van West P."/>
            <person name="Whitty B.R."/>
            <person name="Coutinho P.M."/>
            <person name="Henrissat B."/>
            <person name="Martin F."/>
            <person name="Thomas P.D."/>
            <person name="Tyler B.M."/>
            <person name="De Vries R.P."/>
            <person name="Kamoun S."/>
            <person name="Yandell M."/>
            <person name="Tisserat N."/>
            <person name="Buell C.R."/>
        </authorList>
    </citation>
    <scope>NUCLEOTIDE SEQUENCE</scope>
    <source>
        <strain evidence="2">DAOM:BR144</strain>
    </source>
</reference>
<evidence type="ECO:0000313" key="1">
    <source>
        <dbReference type="EnsemblProtists" id="PYU1_T004366"/>
    </source>
</evidence>
<accession>K3WHC4</accession>
<dbReference type="EMBL" id="GL376631">
    <property type="status" value="NOT_ANNOTATED_CDS"/>
    <property type="molecule type" value="Genomic_DNA"/>
</dbReference>
<reference evidence="1" key="3">
    <citation type="submission" date="2015-02" db="UniProtKB">
        <authorList>
            <consortium name="EnsemblProtists"/>
        </authorList>
    </citation>
    <scope>IDENTIFICATION</scope>
    <source>
        <strain evidence="1">DAOM BR144</strain>
    </source>
</reference>
<dbReference type="HOGENOM" id="CLU_1567036_0_0_1"/>
<protein>
    <submittedName>
        <fullName evidence="1">Uncharacterized protein</fullName>
    </submittedName>
</protein>
<reference evidence="2" key="2">
    <citation type="submission" date="2010-04" db="EMBL/GenBank/DDBJ databases">
        <authorList>
            <person name="Buell R."/>
            <person name="Hamilton J."/>
            <person name="Hostetler J."/>
        </authorList>
    </citation>
    <scope>NUCLEOTIDE SEQUENCE [LARGE SCALE GENOMIC DNA]</scope>
    <source>
        <strain evidence="2">DAOM:BR144</strain>
    </source>
</reference>
<dbReference type="EnsemblProtists" id="PYU1_T004366">
    <property type="protein sequence ID" value="PYU1_T004366"/>
    <property type="gene ID" value="PYU1_G004356"/>
</dbReference>
<dbReference type="Proteomes" id="UP000019132">
    <property type="component" value="Unassembled WGS sequence"/>
</dbReference>
<name>K3WHC4_GLOUD</name>
<dbReference type="AlphaFoldDB" id="K3WHC4"/>